<evidence type="ECO:0000256" key="7">
    <source>
        <dbReference type="ARBA" id="ARBA00023027"/>
    </source>
</evidence>
<dbReference type="Pfam" id="PF01113">
    <property type="entry name" value="DapB_N"/>
    <property type="match status" value="1"/>
</dbReference>
<evidence type="ECO:0000256" key="4">
    <source>
        <dbReference type="ARBA" id="ARBA00022857"/>
    </source>
</evidence>
<protein>
    <submittedName>
        <fullName evidence="11">4-hydroxy-tetrahydrodipicolinate reductase</fullName>
    </submittedName>
</protein>
<evidence type="ECO:0000256" key="6">
    <source>
        <dbReference type="ARBA" id="ARBA00023002"/>
    </source>
</evidence>
<evidence type="ECO:0000256" key="5">
    <source>
        <dbReference type="ARBA" id="ARBA00022915"/>
    </source>
</evidence>
<organism evidence="11 12">
    <name type="scientific">Eiseniibacteriota bacterium</name>
    <dbReference type="NCBI Taxonomy" id="2212470"/>
    <lineage>
        <taxon>Bacteria</taxon>
        <taxon>Candidatus Eiseniibacteriota</taxon>
    </lineage>
</organism>
<dbReference type="EMBL" id="VBOW01000019">
    <property type="protein sequence ID" value="TMQ59786.1"/>
    <property type="molecule type" value="Genomic_DNA"/>
</dbReference>
<evidence type="ECO:0000256" key="8">
    <source>
        <dbReference type="ARBA" id="ARBA00023154"/>
    </source>
</evidence>
<reference evidence="11 12" key="1">
    <citation type="journal article" date="2019" name="Nat. Microbiol.">
        <title>Mediterranean grassland soil C-N compound turnover is dependent on rainfall and depth, and is mediated by genomically divergent microorganisms.</title>
        <authorList>
            <person name="Diamond S."/>
            <person name="Andeer P.F."/>
            <person name="Li Z."/>
            <person name="Crits-Christoph A."/>
            <person name="Burstein D."/>
            <person name="Anantharaman K."/>
            <person name="Lane K.R."/>
            <person name="Thomas B.C."/>
            <person name="Pan C."/>
            <person name="Northen T.R."/>
            <person name="Banfield J.F."/>
        </authorList>
    </citation>
    <scope>NUCLEOTIDE SEQUENCE [LARGE SCALE GENOMIC DNA]</scope>
    <source>
        <strain evidence="11">WS_6</strain>
    </source>
</reference>
<dbReference type="PANTHER" id="PTHR20836:SF7">
    <property type="entry name" value="4-HYDROXY-TETRAHYDRODIPICOLINATE REDUCTASE"/>
    <property type="match status" value="1"/>
</dbReference>
<dbReference type="Gene3D" id="3.30.360.10">
    <property type="entry name" value="Dihydrodipicolinate Reductase, domain 2"/>
    <property type="match status" value="1"/>
</dbReference>
<accession>A0A538T827</accession>
<dbReference type="AlphaFoldDB" id="A0A538T827"/>
<evidence type="ECO:0000259" key="10">
    <source>
        <dbReference type="Pfam" id="PF05173"/>
    </source>
</evidence>
<dbReference type="InterPro" id="IPR022663">
    <property type="entry name" value="DapB_C"/>
</dbReference>
<keyword evidence="3" id="KW-0028">Amino-acid biosynthesis</keyword>
<evidence type="ECO:0000259" key="9">
    <source>
        <dbReference type="Pfam" id="PF01113"/>
    </source>
</evidence>
<keyword evidence="7" id="KW-0520">NAD</keyword>
<dbReference type="GO" id="GO:0005829">
    <property type="term" value="C:cytosol"/>
    <property type="evidence" value="ECO:0007669"/>
    <property type="project" value="TreeGrafter"/>
</dbReference>
<comment type="similarity">
    <text evidence="1">Belongs to the DapB family.</text>
</comment>
<evidence type="ECO:0000256" key="2">
    <source>
        <dbReference type="ARBA" id="ARBA00022490"/>
    </source>
</evidence>
<proteinExistence type="inferred from homology"/>
<comment type="caution">
    <text evidence="11">The sequence shown here is derived from an EMBL/GenBank/DDBJ whole genome shotgun (WGS) entry which is preliminary data.</text>
</comment>
<dbReference type="GO" id="GO:0009089">
    <property type="term" value="P:lysine biosynthetic process via diaminopimelate"/>
    <property type="evidence" value="ECO:0007669"/>
    <property type="project" value="InterPro"/>
</dbReference>
<feature type="domain" description="Dihydrodipicolinate reductase C-terminal" evidence="10">
    <location>
        <begin position="137"/>
        <end position="238"/>
    </location>
</feature>
<keyword evidence="4" id="KW-0521">NADP</keyword>
<keyword evidence="8" id="KW-0457">Lysine biosynthesis</keyword>
<dbReference type="InterPro" id="IPR022664">
    <property type="entry name" value="DapB_N_CS"/>
</dbReference>
<dbReference type="InterPro" id="IPR036291">
    <property type="entry name" value="NAD(P)-bd_dom_sf"/>
</dbReference>
<keyword evidence="5" id="KW-0220">Diaminopimelate biosynthesis</keyword>
<dbReference type="Gene3D" id="3.40.50.720">
    <property type="entry name" value="NAD(P)-binding Rossmann-like Domain"/>
    <property type="match status" value="1"/>
</dbReference>
<evidence type="ECO:0000256" key="3">
    <source>
        <dbReference type="ARBA" id="ARBA00022605"/>
    </source>
</evidence>
<feature type="domain" description="Dihydrodipicolinate reductase N-terminal" evidence="9">
    <location>
        <begin position="5"/>
        <end position="121"/>
    </location>
</feature>
<dbReference type="PIRSF" id="PIRSF000161">
    <property type="entry name" value="DHPR"/>
    <property type="match status" value="1"/>
</dbReference>
<dbReference type="SUPFAM" id="SSF51735">
    <property type="entry name" value="NAD(P)-binding Rossmann-fold domains"/>
    <property type="match status" value="1"/>
</dbReference>
<dbReference type="GO" id="GO:0008839">
    <property type="term" value="F:4-hydroxy-tetrahydrodipicolinate reductase"/>
    <property type="evidence" value="ECO:0007669"/>
    <property type="project" value="InterPro"/>
</dbReference>
<dbReference type="GO" id="GO:0019877">
    <property type="term" value="P:diaminopimelate biosynthetic process"/>
    <property type="evidence" value="ECO:0007669"/>
    <property type="project" value="UniProtKB-KW"/>
</dbReference>
<dbReference type="InterPro" id="IPR000846">
    <property type="entry name" value="DapB_N"/>
</dbReference>
<dbReference type="Proteomes" id="UP000316852">
    <property type="component" value="Unassembled WGS sequence"/>
</dbReference>
<keyword evidence="2" id="KW-0963">Cytoplasm</keyword>
<evidence type="ECO:0000313" key="12">
    <source>
        <dbReference type="Proteomes" id="UP000316852"/>
    </source>
</evidence>
<name>A0A538T827_UNCEI</name>
<dbReference type="Pfam" id="PF05173">
    <property type="entry name" value="DapB_C"/>
    <property type="match status" value="1"/>
</dbReference>
<evidence type="ECO:0000313" key="11">
    <source>
        <dbReference type="EMBL" id="TMQ59786.1"/>
    </source>
</evidence>
<dbReference type="InterPro" id="IPR023940">
    <property type="entry name" value="DHDPR_bac"/>
</dbReference>
<dbReference type="SUPFAM" id="SSF55347">
    <property type="entry name" value="Glyceraldehyde-3-phosphate dehydrogenase-like, C-terminal domain"/>
    <property type="match status" value="1"/>
</dbReference>
<sequence length="241" mass="25363">MAQTAILLFGATGRMGRAVRACLPEFPEARLIGCVARSPDDLGCPKGCSWMTPEDLFAGRGELPVDSVVIDVSLAAGTARLLDWLERSPRAFLSATTGLGQADEARVEALGARAPVLRARNLSVGNSVAEGMLRSVPAAARTLLEVDLVEHHHSAKRDAPSGTALAWAALLRPGEVRIHSIRSGTAAGTHRMIFAGAGETLEIVHTVSDRAVFARGALRAACFLRGKPPGLYTLEQTLAGP</sequence>
<dbReference type="PANTHER" id="PTHR20836">
    <property type="entry name" value="DIHYDRODIPICOLINATE REDUCTASE"/>
    <property type="match status" value="1"/>
</dbReference>
<keyword evidence="6" id="KW-0560">Oxidoreductase</keyword>
<gene>
    <name evidence="11" type="ORF">E6K76_03515</name>
</gene>
<evidence type="ECO:0000256" key="1">
    <source>
        <dbReference type="ARBA" id="ARBA00006642"/>
    </source>
</evidence>
<dbReference type="PROSITE" id="PS01298">
    <property type="entry name" value="DAPB"/>
    <property type="match status" value="1"/>
</dbReference>